<keyword evidence="2" id="KW-1185">Reference proteome</keyword>
<dbReference type="EMBL" id="MU393599">
    <property type="protein sequence ID" value="KAI4860120.1"/>
    <property type="molecule type" value="Genomic_DNA"/>
</dbReference>
<protein>
    <submittedName>
        <fullName evidence="1">Uncharacterized protein</fullName>
    </submittedName>
</protein>
<proteinExistence type="predicted"/>
<name>A0ACB9YMU1_9PEZI</name>
<dbReference type="Proteomes" id="UP001497700">
    <property type="component" value="Unassembled WGS sequence"/>
</dbReference>
<evidence type="ECO:0000313" key="2">
    <source>
        <dbReference type="Proteomes" id="UP001497700"/>
    </source>
</evidence>
<comment type="caution">
    <text evidence="1">The sequence shown here is derived from an EMBL/GenBank/DDBJ whole genome shotgun (WGS) entry which is preliminary data.</text>
</comment>
<sequence>MGDDFDNLFSRYPRPKNQRDTGPASSREVASSNSRFEDITQETGFLGIVFQVYLTAETPQQKNRHETRFKDYSLILRRIVPQKQGDRDPVLQLEIQSKTLRAAFRELAAGRVNINLRRSPIIINEPYVEIYHCQEQIEEAIKNADDAVKEELRLLERFRKDYMYEAIDDFESLETHGLISFDFLQHLFKPGSLVVLPNRFISASQPHWAAVLVQCQVFKNKNDKEWEVNLAYTNFDGASFGTVFTKLRFPAFNDIKKIINLPVYPIKYHPQPESLLRALEMRGQMYHRLCVDPELGRQCISTGTHRYYDGSFWEVNSSTQEAAKAQQDTSNSQREPKKARGICGETTPSLDAYCNPPSSQCTSRVVIDLPGFVEETPSFRDYIRHDNSGPSVVLSRCRNETHSESYVNRLQLITMPSFIPAFSLSKRSWGFIDVNGISDIQWDTNAYENLQMDHERKESVRRLVSTHRTFSSGFDDFISGKGKGLVFLLHGPPGSGKTMTAETVAESLHSPLYYTSGGELSIDKDRIEEQLRLIFQRIHRWGAILLLDEADTFMARRGEDSLERNALVSILLRMLEYQSGILFLTTNRLSDFDTAFYSRIHVCIEFKAADAQRRMYIWSKIAGKLRHEISQSEFERLGTLPLDGRRIKNVIKVASLLMQSKGDGAALSFEDVKAALKISASDPSEVEVQRKIEELCI</sequence>
<accession>A0ACB9YMU1</accession>
<reference evidence="1 2" key="1">
    <citation type="journal article" date="2022" name="New Phytol.">
        <title>Ecological generalism drives hyperdiversity of secondary metabolite gene clusters in xylarialean endophytes.</title>
        <authorList>
            <person name="Franco M.E.E."/>
            <person name="Wisecaver J.H."/>
            <person name="Arnold A.E."/>
            <person name="Ju Y.M."/>
            <person name="Slot J.C."/>
            <person name="Ahrendt S."/>
            <person name="Moore L.P."/>
            <person name="Eastman K.E."/>
            <person name="Scott K."/>
            <person name="Konkel Z."/>
            <person name="Mondo S.J."/>
            <person name="Kuo A."/>
            <person name="Hayes R.D."/>
            <person name="Haridas S."/>
            <person name="Andreopoulos B."/>
            <person name="Riley R."/>
            <person name="LaButti K."/>
            <person name="Pangilinan J."/>
            <person name="Lipzen A."/>
            <person name="Amirebrahimi M."/>
            <person name="Yan J."/>
            <person name="Adam C."/>
            <person name="Keymanesh K."/>
            <person name="Ng V."/>
            <person name="Louie K."/>
            <person name="Northen T."/>
            <person name="Drula E."/>
            <person name="Henrissat B."/>
            <person name="Hsieh H.M."/>
            <person name="Youens-Clark K."/>
            <person name="Lutzoni F."/>
            <person name="Miadlikowska J."/>
            <person name="Eastwood D.C."/>
            <person name="Hamelin R.C."/>
            <person name="Grigoriev I.V."/>
            <person name="U'Ren J.M."/>
        </authorList>
    </citation>
    <scope>NUCLEOTIDE SEQUENCE [LARGE SCALE GENOMIC DNA]</scope>
    <source>
        <strain evidence="1 2">CBS 119005</strain>
    </source>
</reference>
<organism evidence="1 2">
    <name type="scientific">Hypoxylon rubiginosum</name>
    <dbReference type="NCBI Taxonomy" id="110542"/>
    <lineage>
        <taxon>Eukaryota</taxon>
        <taxon>Fungi</taxon>
        <taxon>Dikarya</taxon>
        <taxon>Ascomycota</taxon>
        <taxon>Pezizomycotina</taxon>
        <taxon>Sordariomycetes</taxon>
        <taxon>Xylariomycetidae</taxon>
        <taxon>Xylariales</taxon>
        <taxon>Hypoxylaceae</taxon>
        <taxon>Hypoxylon</taxon>
    </lineage>
</organism>
<gene>
    <name evidence="1" type="ORF">F4820DRAFT_437833</name>
</gene>
<evidence type="ECO:0000313" key="1">
    <source>
        <dbReference type="EMBL" id="KAI4860120.1"/>
    </source>
</evidence>